<dbReference type="Proteomes" id="UP000479293">
    <property type="component" value="Unassembled WGS sequence"/>
</dbReference>
<proteinExistence type="predicted"/>
<dbReference type="EMBL" id="WHLY01000002">
    <property type="protein sequence ID" value="MPR36227.1"/>
    <property type="molecule type" value="Genomic_DNA"/>
</dbReference>
<dbReference type="InterPro" id="IPR051781">
    <property type="entry name" value="Metallo-dep_Hydrolase"/>
</dbReference>
<evidence type="ECO:0000313" key="2">
    <source>
        <dbReference type="EMBL" id="MPR36227.1"/>
    </source>
</evidence>
<dbReference type="GO" id="GO:0016810">
    <property type="term" value="F:hydrolase activity, acting on carbon-nitrogen (but not peptide) bonds"/>
    <property type="evidence" value="ECO:0007669"/>
    <property type="project" value="InterPro"/>
</dbReference>
<reference evidence="2 3" key="1">
    <citation type="submission" date="2019-10" db="EMBL/GenBank/DDBJ databases">
        <title>Draft Genome Sequence of Cytophagaceae sp. SJW1-29.</title>
        <authorList>
            <person name="Choi A."/>
        </authorList>
    </citation>
    <scope>NUCLEOTIDE SEQUENCE [LARGE SCALE GENOMIC DNA]</scope>
    <source>
        <strain evidence="2 3">SJW1-29</strain>
    </source>
</reference>
<accession>A0A7C9FF15</accession>
<evidence type="ECO:0000313" key="3">
    <source>
        <dbReference type="Proteomes" id="UP000479293"/>
    </source>
</evidence>
<dbReference type="Gene3D" id="1.20.58.520">
    <property type="entry name" value="Amidohydrolase"/>
    <property type="match status" value="1"/>
</dbReference>
<name>A0A7C9FF15_9BACT</name>
<dbReference type="Gene3D" id="2.30.40.10">
    <property type="entry name" value="Urease, subunit C, domain 1"/>
    <property type="match status" value="1"/>
</dbReference>
<protein>
    <submittedName>
        <fullName evidence="2">Amidohydrolase family protein</fullName>
    </submittedName>
</protein>
<dbReference type="InterPro" id="IPR032466">
    <property type="entry name" value="Metal_Hydrolase"/>
</dbReference>
<dbReference type="RefSeq" id="WP_152763946.1">
    <property type="nucleotide sequence ID" value="NZ_WHLY01000002.1"/>
</dbReference>
<organism evidence="2 3">
    <name type="scientific">Salmonirosea aquatica</name>
    <dbReference type="NCBI Taxonomy" id="2654236"/>
    <lineage>
        <taxon>Bacteria</taxon>
        <taxon>Pseudomonadati</taxon>
        <taxon>Bacteroidota</taxon>
        <taxon>Cytophagia</taxon>
        <taxon>Cytophagales</taxon>
        <taxon>Spirosomataceae</taxon>
        <taxon>Salmonirosea</taxon>
    </lineage>
</organism>
<keyword evidence="2" id="KW-0378">Hydrolase</keyword>
<dbReference type="AlphaFoldDB" id="A0A7C9FF15"/>
<comment type="caution">
    <text evidence="2">The sequence shown here is derived from an EMBL/GenBank/DDBJ whole genome shotgun (WGS) entry which is preliminary data.</text>
</comment>
<dbReference type="InterPro" id="IPR011059">
    <property type="entry name" value="Metal-dep_hydrolase_composite"/>
</dbReference>
<dbReference type="InterPro" id="IPR006680">
    <property type="entry name" value="Amidohydro-rel"/>
</dbReference>
<feature type="domain" description="Amidohydrolase-related" evidence="1">
    <location>
        <begin position="106"/>
        <end position="429"/>
    </location>
</feature>
<dbReference type="Pfam" id="PF01979">
    <property type="entry name" value="Amidohydro_1"/>
    <property type="match status" value="1"/>
</dbReference>
<gene>
    <name evidence="2" type="ORF">GBK04_23495</name>
</gene>
<dbReference type="PANTHER" id="PTHR43135">
    <property type="entry name" value="ALPHA-D-RIBOSE 1-METHYLPHOSPHONATE 5-TRIPHOSPHATE DIPHOSPHATASE"/>
    <property type="match status" value="1"/>
</dbReference>
<sequence length="458" mass="51259">MKKTAGYLLLSLTLLAGTFLLVRPRSKALPPTYLKSKLPYAYGQMARKKADTYLMRDVAVIPMNRDTLLLHQNVLIEKGKIKQITRVSEPIDTAGHPTLIDGAGRYLMPGLNDMHVHVNDEDNLLLFIANGVTTVRNMAGDSLQLRLREKIARQEVLGPTYYVASQILEGPDHLWKFSTILNTKKEARAAVLKYQKSGYDFIKVYHTLPKELYLEILRVADSVGIRVVGHIPFQVPLYQTLALSQYSLEHVDVRPISAEVPLIRKCEMIGKSGKWVCPTLLVYRNIQKSPLDPSIPTDYEAYVDEGTLNFWRQRLHYFGPNKYALQKNMAKIMFNNGGRFVVGTDCLNSYVLAGFSMHDEMEELVSAGLPAYEVLKASTVNAAGLLHRADDIGTIEPGKTADLVLLNANPLEAIANTRKIRGVMVKGKWFSAEELNKMLAAVRKNHASSPAASPRSRR</sequence>
<dbReference type="SUPFAM" id="SSF51556">
    <property type="entry name" value="Metallo-dependent hydrolases"/>
    <property type="match status" value="1"/>
</dbReference>
<dbReference type="Gene3D" id="3.30.110.90">
    <property type="entry name" value="Amidohydrolase"/>
    <property type="match status" value="1"/>
</dbReference>
<dbReference type="Gene3D" id="3.40.50.10910">
    <property type="entry name" value="Amidohydrolase"/>
    <property type="match status" value="1"/>
</dbReference>
<dbReference type="PANTHER" id="PTHR43135:SF3">
    <property type="entry name" value="ALPHA-D-RIBOSE 1-METHYLPHOSPHONATE 5-TRIPHOSPHATE DIPHOSPHATASE"/>
    <property type="match status" value="1"/>
</dbReference>
<evidence type="ECO:0000259" key="1">
    <source>
        <dbReference type="Pfam" id="PF01979"/>
    </source>
</evidence>
<keyword evidence="3" id="KW-1185">Reference proteome</keyword>
<dbReference type="SUPFAM" id="SSF51338">
    <property type="entry name" value="Composite domain of metallo-dependent hydrolases"/>
    <property type="match status" value="1"/>
</dbReference>